<dbReference type="EMBL" id="SAEB01000012">
    <property type="protein sequence ID" value="RVD81382.1"/>
    <property type="molecule type" value="Genomic_DNA"/>
</dbReference>
<dbReference type="GeneID" id="93591559"/>
<comment type="subcellular location">
    <subcellularLocation>
        <location evidence="1 6">Nucleus</location>
    </subcellularLocation>
</comment>
<evidence type="ECO:0000313" key="9">
    <source>
        <dbReference type="EMBL" id="RVD81382.1"/>
    </source>
</evidence>
<keyword evidence="2 6" id="KW-0853">WD repeat</keyword>
<gene>
    <name evidence="9" type="ORF">DFL_009248</name>
</gene>
<comment type="similarity">
    <text evidence="6">Belongs to the WD repeat TRM82 family.</text>
</comment>
<dbReference type="InterPro" id="IPR015943">
    <property type="entry name" value="WD40/YVTN_repeat-like_dom_sf"/>
</dbReference>
<dbReference type="SUPFAM" id="SSF50998">
    <property type="entry name" value="Quinoprotein alcohol dehydrogenase-like"/>
    <property type="match status" value="1"/>
</dbReference>
<comment type="pathway">
    <text evidence="6">tRNA modification; N(7)-methylguanine-tRNA biosynthesis.</text>
</comment>
<dbReference type="GO" id="GO:0005829">
    <property type="term" value="C:cytosol"/>
    <property type="evidence" value="ECO:0007669"/>
    <property type="project" value="TreeGrafter"/>
</dbReference>
<keyword evidence="3 6" id="KW-0819">tRNA processing</keyword>
<dbReference type="UniPathway" id="UPA00989"/>
<dbReference type="STRING" id="97331.A0A436ZRG4"/>
<dbReference type="AlphaFoldDB" id="A0A436ZRG4"/>
<proteinExistence type="inferred from homology"/>
<evidence type="ECO:0000256" key="8">
    <source>
        <dbReference type="SAM" id="MobiDB-lite"/>
    </source>
</evidence>
<evidence type="ECO:0000313" key="10">
    <source>
        <dbReference type="Proteomes" id="UP000283090"/>
    </source>
</evidence>
<dbReference type="InterPro" id="IPR001680">
    <property type="entry name" value="WD40_rpt"/>
</dbReference>
<dbReference type="Proteomes" id="UP000283090">
    <property type="component" value="Unassembled WGS sequence"/>
</dbReference>
<accession>A0A436ZRG4</accession>
<dbReference type="OrthoDB" id="339900at2759"/>
<feature type="region of interest" description="Disordered" evidence="8">
    <location>
        <begin position="82"/>
        <end position="173"/>
    </location>
</feature>
<evidence type="ECO:0000256" key="6">
    <source>
        <dbReference type="HAMAP-Rule" id="MF_03056"/>
    </source>
</evidence>
<keyword evidence="10" id="KW-1185">Reference proteome</keyword>
<dbReference type="PANTHER" id="PTHR16288:SF0">
    <property type="entry name" value="TRNA (GUANINE-N(7)-)-METHYLTRANSFERASE NON-CATALYTIC SUBUNIT WDR4"/>
    <property type="match status" value="1"/>
</dbReference>
<protein>
    <submittedName>
        <fullName evidence="9">Uncharacterized protein</fullName>
    </submittedName>
</protein>
<dbReference type="RefSeq" id="XP_067486926.1">
    <property type="nucleotide sequence ID" value="XM_067639104.1"/>
</dbReference>
<dbReference type="GO" id="GO:0043527">
    <property type="term" value="C:tRNA methyltransferase complex"/>
    <property type="evidence" value="ECO:0007669"/>
    <property type="project" value="TreeGrafter"/>
</dbReference>
<feature type="repeat" description="WD" evidence="7">
    <location>
        <begin position="309"/>
        <end position="349"/>
    </location>
</feature>
<dbReference type="HAMAP" id="MF_03056">
    <property type="entry name" value="TRM82"/>
    <property type="match status" value="1"/>
</dbReference>
<evidence type="ECO:0000256" key="4">
    <source>
        <dbReference type="ARBA" id="ARBA00022737"/>
    </source>
</evidence>
<sequence>MSSRRHPVQAIAFAQSDSPKLFIAIAETVYAISATTHETIATWKAPPAPVQGKPQSQVLDVTGKAGEDGDATEALPANEEALAATTAPKTEENVESTDVVMADSPPSVSSTVGKRKRSPSATSIAPPETSDPTETTTDPQKSDKKTRNRKKSEKRKAKNAAKPPPPPQPNYIGQLVPIISGNLLAVTTLEDKTLRLLNLETLEVVKEWVLQKRPSAITLTPAAILVGDKFGDVFSYKIPTPSEIEENSEGKLLLGHVSLLTTLTTATSPPSSQQIGSSGDVKKYIITADRDEHIRITNYPLTHVIHGFCLGHTAFVNRLLATKDNLLVSGGGDDWLGLWDWKGGNLLQRVDIRTPVDAMFNREEAKALTEKLRGYNKKRKRREEGAPEVEITIAVTDILEVDGKEVIVVLEGVPAILRYKYTTDNKLEYAGYVKAAASITSLAVQGSRIYFGADSEEGALVSYVDITEGEATAKDFFDGRSFEGQVVEEADVNAVNERLYTAEAFRKGFGGFMEDD</sequence>
<evidence type="ECO:0000256" key="5">
    <source>
        <dbReference type="ARBA" id="ARBA00023242"/>
    </source>
</evidence>
<dbReference type="GO" id="GO:0005634">
    <property type="term" value="C:nucleus"/>
    <property type="evidence" value="ECO:0007669"/>
    <property type="project" value="UniProtKB-SubCell"/>
</dbReference>
<dbReference type="InterPro" id="IPR028884">
    <property type="entry name" value="Trm82"/>
</dbReference>
<comment type="caution">
    <text evidence="9">The sequence shown here is derived from an EMBL/GenBank/DDBJ whole genome shotgun (WGS) entry which is preliminary data.</text>
</comment>
<dbReference type="VEuPathDB" id="FungiDB:DFL_009248"/>
<evidence type="ECO:0000256" key="3">
    <source>
        <dbReference type="ARBA" id="ARBA00022694"/>
    </source>
</evidence>
<organism evidence="9 10">
    <name type="scientific">Arthrobotrys flagrans</name>
    <name type="common">Nematode-trapping fungus</name>
    <name type="synonym">Trichothecium flagrans</name>
    <dbReference type="NCBI Taxonomy" id="97331"/>
    <lineage>
        <taxon>Eukaryota</taxon>
        <taxon>Fungi</taxon>
        <taxon>Dikarya</taxon>
        <taxon>Ascomycota</taxon>
        <taxon>Pezizomycotina</taxon>
        <taxon>Orbiliomycetes</taxon>
        <taxon>Orbiliales</taxon>
        <taxon>Orbiliaceae</taxon>
        <taxon>Arthrobotrys</taxon>
    </lineage>
</organism>
<feature type="compositionally biased region" description="Low complexity" evidence="8">
    <location>
        <begin position="126"/>
        <end position="139"/>
    </location>
</feature>
<keyword evidence="4 6" id="KW-0677">Repeat</keyword>
<dbReference type="GO" id="GO:0106004">
    <property type="term" value="P:tRNA (guanine-N7)-methylation"/>
    <property type="evidence" value="ECO:0007669"/>
    <property type="project" value="UniProtKB-UniRule"/>
</dbReference>
<evidence type="ECO:0000256" key="2">
    <source>
        <dbReference type="ARBA" id="ARBA00022574"/>
    </source>
</evidence>
<evidence type="ECO:0000256" key="1">
    <source>
        <dbReference type="ARBA" id="ARBA00004123"/>
    </source>
</evidence>
<dbReference type="Gene3D" id="2.130.10.10">
    <property type="entry name" value="YVTN repeat-like/Quinoprotein amine dehydrogenase"/>
    <property type="match status" value="1"/>
</dbReference>
<comment type="function">
    <text evidence="6">Required for the formation of N(7)-methylguanine at position 46 (m7G46) in tRNA. In the complex, it is required to stabilize and induce conformational changes of the catalytic subunit.</text>
</comment>
<feature type="compositionally biased region" description="Basic residues" evidence="8">
    <location>
        <begin position="146"/>
        <end position="159"/>
    </location>
</feature>
<dbReference type="PROSITE" id="PS50082">
    <property type="entry name" value="WD_REPEATS_2"/>
    <property type="match status" value="1"/>
</dbReference>
<dbReference type="InterPro" id="IPR011047">
    <property type="entry name" value="Quinoprotein_ADH-like_sf"/>
</dbReference>
<name>A0A436ZRG4_ARTFL</name>
<reference evidence="9 10" key="1">
    <citation type="submission" date="2019-01" db="EMBL/GenBank/DDBJ databases">
        <title>Intercellular communication is required for trap formation in the nematode-trapping fungus Duddingtonia flagrans.</title>
        <authorList>
            <person name="Youssar L."/>
            <person name="Wernet V."/>
            <person name="Hensel N."/>
            <person name="Hildebrandt H.-G."/>
            <person name="Fischer R."/>
        </authorList>
    </citation>
    <scope>NUCLEOTIDE SEQUENCE [LARGE SCALE GENOMIC DNA]</scope>
    <source>
        <strain evidence="9 10">CBS H-5679</strain>
    </source>
</reference>
<dbReference type="PANTHER" id="PTHR16288">
    <property type="entry name" value="WD40 REPEAT PROTEIN 4"/>
    <property type="match status" value="1"/>
</dbReference>
<evidence type="ECO:0000256" key="7">
    <source>
        <dbReference type="PROSITE-ProRule" id="PRU00221"/>
    </source>
</evidence>
<keyword evidence="5 6" id="KW-0539">Nucleus</keyword>